<dbReference type="SUPFAM" id="SSF52058">
    <property type="entry name" value="L domain-like"/>
    <property type="match status" value="1"/>
</dbReference>
<dbReference type="GO" id="GO:0016020">
    <property type="term" value="C:membrane"/>
    <property type="evidence" value="ECO:0007669"/>
    <property type="project" value="UniProtKB-SubCell"/>
</dbReference>
<name>A0A9R1QY63_TRITD</name>
<accession>A0A9R1QY63</accession>
<dbReference type="InterPro" id="IPR032675">
    <property type="entry name" value="LRR_dom_sf"/>
</dbReference>
<dbReference type="InterPro" id="IPR046956">
    <property type="entry name" value="RLP23-like"/>
</dbReference>
<comment type="subcellular location">
    <subcellularLocation>
        <location evidence="1">Membrane</location>
        <topology evidence="1">Single-pass type I membrane protein</topology>
    </subcellularLocation>
</comment>
<dbReference type="Gramene" id="TRITD3Bv1G271890.1">
    <property type="protein sequence ID" value="TRITD3Bv1G271890.1"/>
    <property type="gene ID" value="TRITD3Bv1G271890"/>
</dbReference>
<dbReference type="PANTHER" id="PTHR48061">
    <property type="entry name" value="LEUCINE-RICH REPEAT RECEPTOR PROTEIN KINASE EMS1-LIKE-RELATED"/>
    <property type="match status" value="1"/>
</dbReference>
<dbReference type="PANTHER" id="PTHR48061:SF45">
    <property type="entry name" value="LEUCINE-RICH REPEAT-CONTAINING N-TERMINAL PLANT-TYPE DOMAIN-CONTAINING PROTEIN"/>
    <property type="match status" value="1"/>
</dbReference>
<sequence>MLQLDLSYNQFFGPIQEFGGLTNLMFIDLSSNKLTGSVKLSSVWKLRRLTYLGLSDNRLFVLDGEGSIPLLPKILSLGLASCNLTTIPRFLMHVNHISTLDISSNKIHGTIPKWIWETWEDNLIHLNLSHNIFTYMQLTSHVLPTSRLESLDLSSNRLQGQIPMPAVSSSPRVRDPSFQKSQLFDYSNNRFSSLLSNFTACLSNTTYLKLSNNNLSGHIPHSICNHDKLQVLDVSYNNFSGLILDTIMSART</sequence>
<keyword evidence="4" id="KW-1133">Transmembrane helix</keyword>
<protein>
    <submittedName>
        <fullName evidence="7">Uncharacterized protein</fullName>
    </submittedName>
</protein>
<keyword evidence="5" id="KW-0472">Membrane</keyword>
<dbReference type="AlphaFoldDB" id="A0A9R1QY63"/>
<evidence type="ECO:0000256" key="2">
    <source>
        <dbReference type="ARBA" id="ARBA00022692"/>
    </source>
</evidence>
<reference evidence="7 8" key="1">
    <citation type="submission" date="2017-09" db="EMBL/GenBank/DDBJ databases">
        <authorList>
            <consortium name="International Durum Wheat Genome Sequencing Consortium (IDWGSC)"/>
            <person name="Milanesi L."/>
        </authorList>
    </citation>
    <scope>NUCLEOTIDE SEQUENCE [LARGE SCALE GENOMIC DNA]</scope>
    <source>
        <strain evidence="8">cv. Svevo</strain>
    </source>
</reference>
<evidence type="ECO:0000313" key="8">
    <source>
        <dbReference type="Proteomes" id="UP000324705"/>
    </source>
</evidence>
<dbReference type="Proteomes" id="UP000324705">
    <property type="component" value="Chromosome 3B"/>
</dbReference>
<evidence type="ECO:0000256" key="4">
    <source>
        <dbReference type="ARBA" id="ARBA00022989"/>
    </source>
</evidence>
<gene>
    <name evidence="7" type="ORF">TRITD_3Bv1G271890</name>
</gene>
<evidence type="ECO:0000256" key="6">
    <source>
        <dbReference type="ARBA" id="ARBA00023180"/>
    </source>
</evidence>
<dbReference type="EMBL" id="LT934116">
    <property type="protein sequence ID" value="VAH85834.1"/>
    <property type="molecule type" value="Genomic_DNA"/>
</dbReference>
<evidence type="ECO:0000256" key="1">
    <source>
        <dbReference type="ARBA" id="ARBA00004479"/>
    </source>
</evidence>
<dbReference type="Pfam" id="PF00560">
    <property type="entry name" value="LRR_1"/>
    <property type="match status" value="4"/>
</dbReference>
<keyword evidence="3" id="KW-0732">Signal</keyword>
<dbReference type="OMA" id="WNISEEC"/>
<dbReference type="Gene3D" id="3.80.10.10">
    <property type="entry name" value="Ribonuclease Inhibitor"/>
    <property type="match status" value="1"/>
</dbReference>
<keyword evidence="8" id="KW-1185">Reference proteome</keyword>
<evidence type="ECO:0000256" key="5">
    <source>
        <dbReference type="ARBA" id="ARBA00023136"/>
    </source>
</evidence>
<keyword evidence="2" id="KW-0812">Transmembrane</keyword>
<evidence type="ECO:0000313" key="7">
    <source>
        <dbReference type="EMBL" id="VAH85834.1"/>
    </source>
</evidence>
<organism evidence="7 8">
    <name type="scientific">Triticum turgidum subsp. durum</name>
    <name type="common">Durum wheat</name>
    <name type="synonym">Triticum durum</name>
    <dbReference type="NCBI Taxonomy" id="4567"/>
    <lineage>
        <taxon>Eukaryota</taxon>
        <taxon>Viridiplantae</taxon>
        <taxon>Streptophyta</taxon>
        <taxon>Embryophyta</taxon>
        <taxon>Tracheophyta</taxon>
        <taxon>Spermatophyta</taxon>
        <taxon>Magnoliopsida</taxon>
        <taxon>Liliopsida</taxon>
        <taxon>Poales</taxon>
        <taxon>Poaceae</taxon>
        <taxon>BOP clade</taxon>
        <taxon>Pooideae</taxon>
        <taxon>Triticodae</taxon>
        <taxon>Triticeae</taxon>
        <taxon>Triticinae</taxon>
        <taxon>Triticum</taxon>
    </lineage>
</organism>
<dbReference type="InterPro" id="IPR001611">
    <property type="entry name" value="Leu-rich_rpt"/>
</dbReference>
<keyword evidence="6" id="KW-0325">Glycoprotein</keyword>
<dbReference type="PRINTS" id="PR00019">
    <property type="entry name" value="LEURICHRPT"/>
</dbReference>
<evidence type="ECO:0000256" key="3">
    <source>
        <dbReference type="ARBA" id="ARBA00022729"/>
    </source>
</evidence>
<proteinExistence type="predicted"/>